<dbReference type="SMART" id="SM00406">
    <property type="entry name" value="IGv"/>
    <property type="match status" value="1"/>
</dbReference>
<dbReference type="Gene3D" id="2.60.40.10">
    <property type="entry name" value="Immunoglobulins"/>
    <property type="match status" value="1"/>
</dbReference>
<dbReference type="PROSITE" id="PS50835">
    <property type="entry name" value="IG_LIKE"/>
    <property type="match status" value="1"/>
</dbReference>
<evidence type="ECO:0000256" key="2">
    <source>
        <dbReference type="ARBA" id="ARBA00022475"/>
    </source>
</evidence>
<name>A0A8C6UX70_9GOBI</name>
<evidence type="ECO:0000313" key="12">
    <source>
        <dbReference type="Ensembl" id="ENSNMLP00000040554.1"/>
    </source>
</evidence>
<evidence type="ECO:0000256" key="10">
    <source>
        <dbReference type="SAM" id="SignalP"/>
    </source>
</evidence>
<dbReference type="Ensembl" id="ENSNMLT00000045101.1">
    <property type="protein sequence ID" value="ENSNMLP00000040554.1"/>
    <property type="gene ID" value="ENSNMLG00000024906.1"/>
</dbReference>
<keyword evidence="7" id="KW-0325">Glycoprotein</keyword>
<dbReference type="InterPro" id="IPR036179">
    <property type="entry name" value="Ig-like_dom_sf"/>
</dbReference>
<comment type="subcellular location">
    <subcellularLocation>
        <location evidence="1">Cell membrane</location>
    </subcellularLocation>
</comment>
<dbReference type="CDD" id="cd00099">
    <property type="entry name" value="IgV"/>
    <property type="match status" value="1"/>
</dbReference>
<dbReference type="PANTHER" id="PTHR19433">
    <property type="entry name" value="T-CELL RECEPTOR ALPHA CHAIN V REGION-RELATED"/>
    <property type="match status" value="1"/>
</dbReference>
<evidence type="ECO:0000256" key="1">
    <source>
        <dbReference type="ARBA" id="ARBA00004236"/>
    </source>
</evidence>
<feature type="domain" description="Ig-like" evidence="11">
    <location>
        <begin position="2"/>
        <end position="111"/>
    </location>
</feature>
<dbReference type="PANTHER" id="PTHR19433:SF111">
    <property type="entry name" value="T CELL RECEPTOR ALPHA VARIABLE 4"/>
    <property type="match status" value="1"/>
</dbReference>
<keyword evidence="4" id="KW-0391">Immunity</keyword>
<dbReference type="AlphaFoldDB" id="A0A8C6UX70"/>
<dbReference type="Proteomes" id="UP000694523">
    <property type="component" value="Unplaced"/>
</dbReference>
<reference evidence="12" key="1">
    <citation type="submission" date="2025-08" db="UniProtKB">
        <authorList>
            <consortium name="Ensembl"/>
        </authorList>
    </citation>
    <scope>IDENTIFICATION</scope>
</reference>
<feature type="transmembrane region" description="Helical" evidence="9">
    <location>
        <begin position="141"/>
        <end position="162"/>
    </location>
</feature>
<feature type="chain" id="PRO_5034117859" description="Ig-like domain-containing protein" evidence="10">
    <location>
        <begin position="23"/>
        <end position="226"/>
    </location>
</feature>
<sequence length="226" mass="24483">MTTLTLTALLLCSISTCCCVWGLESSTVEVQSGQSATLLCSNFTSGSTAISWYRAVRRATLSRISVIYSSFEPASYTDGLEDGRFNVTSNSSHIFLTISPVNSSDTGFYFCGYESSMGLILKDSTYLDVHEVDTEGIYRRLLVPVLAGSVVVLILLIIGLAVKNKALQKAQDQERPGQTESERSENPLLYASVHFKPKSGSAASQSETEMSTYAAVKRTGRAPDSE</sequence>
<evidence type="ECO:0000256" key="5">
    <source>
        <dbReference type="ARBA" id="ARBA00023136"/>
    </source>
</evidence>
<keyword evidence="3 10" id="KW-0732">Signal</keyword>
<feature type="compositionally biased region" description="Polar residues" evidence="8">
    <location>
        <begin position="201"/>
        <end position="211"/>
    </location>
</feature>
<protein>
    <recommendedName>
        <fullName evidence="11">Ig-like domain-containing protein</fullName>
    </recommendedName>
</protein>
<feature type="region of interest" description="Disordered" evidence="8">
    <location>
        <begin position="197"/>
        <end position="226"/>
    </location>
</feature>
<keyword evidence="6" id="KW-1015">Disulfide bond</keyword>
<keyword evidence="2" id="KW-1003">Cell membrane</keyword>
<accession>A0A8C6UX70</accession>
<feature type="signal peptide" evidence="10">
    <location>
        <begin position="1"/>
        <end position="22"/>
    </location>
</feature>
<evidence type="ECO:0000256" key="4">
    <source>
        <dbReference type="ARBA" id="ARBA00022859"/>
    </source>
</evidence>
<proteinExistence type="predicted"/>
<keyword evidence="9" id="KW-0812">Transmembrane</keyword>
<evidence type="ECO:0000256" key="3">
    <source>
        <dbReference type="ARBA" id="ARBA00022729"/>
    </source>
</evidence>
<keyword evidence="9" id="KW-1133">Transmembrane helix</keyword>
<dbReference type="InterPro" id="IPR052051">
    <property type="entry name" value="TCR_complex_component"/>
</dbReference>
<evidence type="ECO:0000256" key="9">
    <source>
        <dbReference type="SAM" id="Phobius"/>
    </source>
</evidence>
<dbReference type="InterPro" id="IPR007110">
    <property type="entry name" value="Ig-like_dom"/>
</dbReference>
<reference evidence="12" key="2">
    <citation type="submission" date="2025-09" db="UniProtKB">
        <authorList>
            <consortium name="Ensembl"/>
        </authorList>
    </citation>
    <scope>IDENTIFICATION</scope>
</reference>
<dbReference type="GO" id="GO:0002376">
    <property type="term" value="P:immune system process"/>
    <property type="evidence" value="ECO:0007669"/>
    <property type="project" value="UniProtKB-KW"/>
</dbReference>
<dbReference type="GO" id="GO:0005886">
    <property type="term" value="C:plasma membrane"/>
    <property type="evidence" value="ECO:0007669"/>
    <property type="project" value="UniProtKB-SubCell"/>
</dbReference>
<evidence type="ECO:0000256" key="8">
    <source>
        <dbReference type="SAM" id="MobiDB-lite"/>
    </source>
</evidence>
<dbReference type="GO" id="GO:0009617">
    <property type="term" value="P:response to bacterium"/>
    <property type="evidence" value="ECO:0007669"/>
    <property type="project" value="TreeGrafter"/>
</dbReference>
<organism evidence="12 13">
    <name type="scientific">Neogobius melanostomus</name>
    <name type="common">round goby</name>
    <dbReference type="NCBI Taxonomy" id="47308"/>
    <lineage>
        <taxon>Eukaryota</taxon>
        <taxon>Metazoa</taxon>
        <taxon>Chordata</taxon>
        <taxon>Craniata</taxon>
        <taxon>Vertebrata</taxon>
        <taxon>Euteleostomi</taxon>
        <taxon>Actinopterygii</taxon>
        <taxon>Neopterygii</taxon>
        <taxon>Teleostei</taxon>
        <taxon>Neoteleostei</taxon>
        <taxon>Acanthomorphata</taxon>
        <taxon>Gobiaria</taxon>
        <taxon>Gobiiformes</taxon>
        <taxon>Gobioidei</taxon>
        <taxon>Gobiidae</taxon>
        <taxon>Benthophilinae</taxon>
        <taxon>Neogobiini</taxon>
        <taxon>Neogobius</taxon>
    </lineage>
</organism>
<evidence type="ECO:0000256" key="6">
    <source>
        <dbReference type="ARBA" id="ARBA00023157"/>
    </source>
</evidence>
<dbReference type="InterPro" id="IPR013106">
    <property type="entry name" value="Ig_V-set"/>
</dbReference>
<dbReference type="InterPro" id="IPR013783">
    <property type="entry name" value="Ig-like_fold"/>
</dbReference>
<dbReference type="SUPFAM" id="SSF48726">
    <property type="entry name" value="Immunoglobulin"/>
    <property type="match status" value="1"/>
</dbReference>
<evidence type="ECO:0000256" key="7">
    <source>
        <dbReference type="ARBA" id="ARBA00023180"/>
    </source>
</evidence>
<evidence type="ECO:0000259" key="11">
    <source>
        <dbReference type="PROSITE" id="PS50835"/>
    </source>
</evidence>
<keyword evidence="13" id="KW-1185">Reference proteome</keyword>
<dbReference type="Pfam" id="PF07686">
    <property type="entry name" value="V-set"/>
    <property type="match status" value="1"/>
</dbReference>
<evidence type="ECO:0000313" key="13">
    <source>
        <dbReference type="Proteomes" id="UP000694523"/>
    </source>
</evidence>
<keyword evidence="5 9" id="KW-0472">Membrane</keyword>
<dbReference type="SMART" id="SM00409">
    <property type="entry name" value="IG"/>
    <property type="match status" value="1"/>
</dbReference>
<dbReference type="InterPro" id="IPR003599">
    <property type="entry name" value="Ig_sub"/>
</dbReference>